<dbReference type="EMBL" id="JANPWB010000009">
    <property type="protein sequence ID" value="KAJ1151567.1"/>
    <property type="molecule type" value="Genomic_DNA"/>
</dbReference>
<gene>
    <name evidence="2" type="ORF">NDU88_004347</name>
</gene>
<feature type="compositionally biased region" description="Basic and acidic residues" evidence="1">
    <location>
        <begin position="20"/>
        <end position="29"/>
    </location>
</feature>
<name>A0AAV7RIH7_PLEWA</name>
<accession>A0AAV7RIH7</accession>
<reference evidence="2" key="1">
    <citation type="journal article" date="2022" name="bioRxiv">
        <title>Sequencing and chromosome-scale assembly of the giantPleurodeles waltlgenome.</title>
        <authorList>
            <person name="Brown T."/>
            <person name="Elewa A."/>
            <person name="Iarovenko S."/>
            <person name="Subramanian E."/>
            <person name="Araus A.J."/>
            <person name="Petzold A."/>
            <person name="Susuki M."/>
            <person name="Suzuki K.-i.T."/>
            <person name="Hayashi T."/>
            <person name="Toyoda A."/>
            <person name="Oliveira C."/>
            <person name="Osipova E."/>
            <person name="Leigh N.D."/>
            <person name="Simon A."/>
            <person name="Yun M.H."/>
        </authorList>
    </citation>
    <scope>NUCLEOTIDE SEQUENCE</scope>
    <source>
        <strain evidence="2">20211129_DDA</strain>
        <tissue evidence="2">Liver</tissue>
    </source>
</reference>
<comment type="caution">
    <text evidence="2">The sequence shown here is derived from an EMBL/GenBank/DDBJ whole genome shotgun (WGS) entry which is preliminary data.</text>
</comment>
<sequence>MGGGPSVRRAETRQALGPELHGRPSEKVRGAPGLPARRSPIPRFLTSVVLCGMTAVEAALRGKNNVLDEDLGRSTQ</sequence>
<protein>
    <submittedName>
        <fullName evidence="2">Uncharacterized protein</fullName>
    </submittedName>
</protein>
<evidence type="ECO:0000313" key="3">
    <source>
        <dbReference type="Proteomes" id="UP001066276"/>
    </source>
</evidence>
<evidence type="ECO:0000313" key="2">
    <source>
        <dbReference type="EMBL" id="KAJ1151567.1"/>
    </source>
</evidence>
<organism evidence="2 3">
    <name type="scientific">Pleurodeles waltl</name>
    <name type="common">Iberian ribbed newt</name>
    <dbReference type="NCBI Taxonomy" id="8319"/>
    <lineage>
        <taxon>Eukaryota</taxon>
        <taxon>Metazoa</taxon>
        <taxon>Chordata</taxon>
        <taxon>Craniata</taxon>
        <taxon>Vertebrata</taxon>
        <taxon>Euteleostomi</taxon>
        <taxon>Amphibia</taxon>
        <taxon>Batrachia</taxon>
        <taxon>Caudata</taxon>
        <taxon>Salamandroidea</taxon>
        <taxon>Salamandridae</taxon>
        <taxon>Pleurodelinae</taxon>
        <taxon>Pleurodeles</taxon>
    </lineage>
</organism>
<dbReference type="AlphaFoldDB" id="A0AAV7RIH7"/>
<keyword evidence="3" id="KW-1185">Reference proteome</keyword>
<feature type="region of interest" description="Disordered" evidence="1">
    <location>
        <begin position="1"/>
        <end position="39"/>
    </location>
</feature>
<evidence type="ECO:0000256" key="1">
    <source>
        <dbReference type="SAM" id="MobiDB-lite"/>
    </source>
</evidence>
<dbReference type="Proteomes" id="UP001066276">
    <property type="component" value="Chromosome 5"/>
</dbReference>
<proteinExistence type="predicted"/>